<evidence type="ECO:0008006" key="3">
    <source>
        <dbReference type="Google" id="ProtNLM"/>
    </source>
</evidence>
<sequence length="538" mass="63893">MTNVNYDNLRIKAYKNGQLIDLNGTYKSEGIQDGDIIQYCLSDMIVQLMIWTRNQRQIKEMCIHFLDTVKDLKEKVINQFKITDECKILLNGQDLHENEYIKNFKNNVMFTVSKVFHFKIELLLDNNIEQSESRFYETDRVSQMKSLYTDLFQDEVCIQVDNKNENKDDDINDDDELSEYIGKVLRISKKNINVKYKIQDLQTVYEGKFNKFKTLGGMLGDIAKRKSRCYIANNLMDQTIKLIDLNLDPNTVITIESTSKVQLFDLNNTHNVVEIDFYPEDIIGYAIKNHIKGKCVIQEGNREINIQNSFRDENIYNNDHLHYILLVTIKFMSYKTKELQYQKICRMDTKISQILSQNHQNKIRVYYLEREINQDSTLAELEVPDSQELFIEELDSTLILHVDDKIRTLTIDQKMTVQLFKEQQKLNRENYYLYQLRDQTQALPNDFILKSLQNNNKEIELIYKLDHNIIKIILIDQDEKEYTEYVKMNQKFKTFLQEFKLKYKFNDGEMFYDGATLNLDQCFSDLQITQNAKFEIII</sequence>
<dbReference type="HOGENOM" id="CLU_506680_0_0_1"/>
<dbReference type="KEGG" id="ptm:GSPATT00037468001"/>
<proteinExistence type="predicted"/>
<dbReference type="OrthoDB" id="310533at2759"/>
<gene>
    <name evidence="1" type="ORF">GSPATT00037468001</name>
</gene>
<protein>
    <recommendedName>
        <fullName evidence="3">Ubiquitin-like domain-containing protein</fullName>
    </recommendedName>
</protein>
<dbReference type="RefSeq" id="XP_001436080.1">
    <property type="nucleotide sequence ID" value="XM_001436043.1"/>
</dbReference>
<organism evidence="1 2">
    <name type="scientific">Paramecium tetraurelia</name>
    <dbReference type="NCBI Taxonomy" id="5888"/>
    <lineage>
        <taxon>Eukaryota</taxon>
        <taxon>Sar</taxon>
        <taxon>Alveolata</taxon>
        <taxon>Ciliophora</taxon>
        <taxon>Intramacronucleata</taxon>
        <taxon>Oligohymenophorea</taxon>
        <taxon>Peniculida</taxon>
        <taxon>Parameciidae</taxon>
        <taxon>Paramecium</taxon>
    </lineage>
</organism>
<dbReference type="Proteomes" id="UP000000600">
    <property type="component" value="Unassembled WGS sequence"/>
</dbReference>
<evidence type="ECO:0000313" key="2">
    <source>
        <dbReference type="Proteomes" id="UP000000600"/>
    </source>
</evidence>
<evidence type="ECO:0000313" key="1">
    <source>
        <dbReference type="EMBL" id="CAK68683.1"/>
    </source>
</evidence>
<name>A0CD16_PARTE</name>
<keyword evidence="2" id="KW-1185">Reference proteome</keyword>
<accession>A0CD16</accession>
<dbReference type="InParanoid" id="A0CD16"/>
<dbReference type="GeneID" id="5021865"/>
<dbReference type="AlphaFoldDB" id="A0CD16"/>
<reference evidence="1 2" key="1">
    <citation type="journal article" date="2006" name="Nature">
        <title>Global trends of whole-genome duplications revealed by the ciliate Paramecium tetraurelia.</title>
        <authorList>
            <consortium name="Genoscope"/>
            <person name="Aury J.-M."/>
            <person name="Jaillon O."/>
            <person name="Duret L."/>
            <person name="Noel B."/>
            <person name="Jubin C."/>
            <person name="Porcel B.M."/>
            <person name="Segurens B."/>
            <person name="Daubin V."/>
            <person name="Anthouard V."/>
            <person name="Aiach N."/>
            <person name="Arnaiz O."/>
            <person name="Billaut A."/>
            <person name="Beisson J."/>
            <person name="Blanc I."/>
            <person name="Bouhouche K."/>
            <person name="Camara F."/>
            <person name="Duharcourt S."/>
            <person name="Guigo R."/>
            <person name="Gogendeau D."/>
            <person name="Katinka M."/>
            <person name="Keller A.-M."/>
            <person name="Kissmehl R."/>
            <person name="Klotz C."/>
            <person name="Koll F."/>
            <person name="Le Moue A."/>
            <person name="Lepere C."/>
            <person name="Malinsky S."/>
            <person name="Nowacki M."/>
            <person name="Nowak J.K."/>
            <person name="Plattner H."/>
            <person name="Poulain J."/>
            <person name="Ruiz F."/>
            <person name="Serrano V."/>
            <person name="Zagulski M."/>
            <person name="Dessen P."/>
            <person name="Betermier M."/>
            <person name="Weissenbach J."/>
            <person name="Scarpelli C."/>
            <person name="Schachter V."/>
            <person name="Sperling L."/>
            <person name="Meyer E."/>
            <person name="Cohen J."/>
            <person name="Wincker P."/>
        </authorList>
    </citation>
    <scope>NUCLEOTIDE SEQUENCE [LARGE SCALE GENOMIC DNA]</scope>
    <source>
        <strain evidence="1 2">Stock d4-2</strain>
    </source>
</reference>
<dbReference type="EMBL" id="CT868062">
    <property type="protein sequence ID" value="CAK68683.1"/>
    <property type="molecule type" value="Genomic_DNA"/>
</dbReference>